<evidence type="ECO:0000313" key="3">
    <source>
        <dbReference type="EMBL" id="ROO30637.1"/>
    </source>
</evidence>
<dbReference type="InterPro" id="IPR036597">
    <property type="entry name" value="Fido-like_dom_sf"/>
</dbReference>
<dbReference type="GO" id="GO:0005524">
    <property type="term" value="F:ATP binding"/>
    <property type="evidence" value="ECO:0007669"/>
    <property type="project" value="UniProtKB-KW"/>
</dbReference>
<evidence type="ECO:0000313" key="4">
    <source>
        <dbReference type="Proteomes" id="UP000285310"/>
    </source>
</evidence>
<gene>
    <name evidence="3" type="ORF">SAJA_04635</name>
</gene>
<reference evidence="3 4" key="1">
    <citation type="submission" date="2013-10" db="EMBL/GenBank/DDBJ databases">
        <title>Salinisphaera japonica YTM-1 Genome Sequencing.</title>
        <authorList>
            <person name="Lai Q."/>
            <person name="Li C."/>
            <person name="Shao Z."/>
        </authorList>
    </citation>
    <scope>NUCLEOTIDE SEQUENCE [LARGE SCALE GENOMIC DNA]</scope>
    <source>
        <strain evidence="3 4">YTM-1</strain>
    </source>
</reference>
<evidence type="ECO:0000256" key="1">
    <source>
        <dbReference type="PIRSR" id="PIRSR640198-2"/>
    </source>
</evidence>
<dbReference type="InParanoid" id="A0A423PYE5"/>
<dbReference type="AlphaFoldDB" id="A0A423PYE5"/>
<keyword evidence="1" id="KW-0547">Nucleotide-binding</keyword>
<dbReference type="PANTHER" id="PTHR13504:SF38">
    <property type="entry name" value="FIDO DOMAIN-CONTAINING PROTEIN"/>
    <property type="match status" value="1"/>
</dbReference>
<dbReference type="InterPro" id="IPR003812">
    <property type="entry name" value="Fido"/>
</dbReference>
<keyword evidence="1" id="KW-0067">ATP-binding</keyword>
<dbReference type="Gene3D" id="1.10.3290.10">
    <property type="entry name" value="Fido-like domain"/>
    <property type="match status" value="1"/>
</dbReference>
<dbReference type="RefSeq" id="WP_123657473.1">
    <property type="nucleotide sequence ID" value="NZ_AYKG01000011.1"/>
</dbReference>
<protein>
    <submittedName>
        <fullName evidence="3">Cell filamentation protein Fic</fullName>
    </submittedName>
</protein>
<dbReference type="SUPFAM" id="SSF140931">
    <property type="entry name" value="Fic-like"/>
    <property type="match status" value="1"/>
</dbReference>
<dbReference type="EMBL" id="AYKG01000011">
    <property type="protein sequence ID" value="ROO30637.1"/>
    <property type="molecule type" value="Genomic_DNA"/>
</dbReference>
<dbReference type="InterPro" id="IPR040198">
    <property type="entry name" value="Fido_containing"/>
</dbReference>
<feature type="binding site" evidence="1">
    <location>
        <begin position="146"/>
        <end position="149"/>
    </location>
    <ligand>
        <name>ATP</name>
        <dbReference type="ChEBI" id="CHEBI:30616"/>
    </ligand>
</feature>
<organism evidence="3 4">
    <name type="scientific">Salinisphaera japonica YTM-1</name>
    <dbReference type="NCBI Taxonomy" id="1209778"/>
    <lineage>
        <taxon>Bacteria</taxon>
        <taxon>Pseudomonadati</taxon>
        <taxon>Pseudomonadota</taxon>
        <taxon>Gammaproteobacteria</taxon>
        <taxon>Salinisphaerales</taxon>
        <taxon>Salinisphaeraceae</taxon>
        <taxon>Salinisphaera</taxon>
    </lineage>
</organism>
<feature type="binding site" evidence="1">
    <location>
        <begin position="236"/>
        <end position="237"/>
    </location>
    <ligand>
        <name>ATP</name>
        <dbReference type="ChEBI" id="CHEBI:30616"/>
    </ligand>
</feature>
<proteinExistence type="predicted"/>
<feature type="domain" description="Fido" evidence="2">
    <location>
        <begin position="100"/>
        <end position="271"/>
    </location>
</feature>
<dbReference type="PANTHER" id="PTHR13504">
    <property type="entry name" value="FIDO DOMAIN-CONTAINING PROTEIN DDB_G0283145"/>
    <property type="match status" value="1"/>
</dbReference>
<sequence>MSADPDRVLASQAHRLAQKSAALSALPPATRPALQSMLRTVNTYYSNLIEGQSTHPVAVDRAIRAGMETQTPGVLISLALREAEETIATRQAVAAFERPTTPEFIRHIHELIFSKIPESARRTTAAEGDRTIVVEPGVFRAVDVQVARHVTIAYGQLAGALSRFDEQYRPDRVSLRGDQGLIAAAAAHHRLVFLYPFADGNGRVARLFSGVYIDSVLEQPAIWSLSRGLARSREQYYRHLAEADAPRQGDLDGRSPRSQRALYTFCAYFLARCIDQVDYMAELLNIDGYKHRVEYLVRQANQSALPGIPRLDSGAEGVLKAVFIEGELTRAEASQRTGYKERMGRNVLQHLLKEGLLVSDNQRGPVRPGFPAAYLEYLFPKMAGADY</sequence>
<evidence type="ECO:0000259" key="2">
    <source>
        <dbReference type="PROSITE" id="PS51459"/>
    </source>
</evidence>
<keyword evidence="4" id="KW-1185">Reference proteome</keyword>
<dbReference type="OrthoDB" id="9807853at2"/>
<accession>A0A423PYE5</accession>
<comment type="caution">
    <text evidence="3">The sequence shown here is derived from an EMBL/GenBank/DDBJ whole genome shotgun (WGS) entry which is preliminary data.</text>
</comment>
<dbReference type="Pfam" id="PF02661">
    <property type="entry name" value="Fic"/>
    <property type="match status" value="1"/>
</dbReference>
<name>A0A423PYE5_9GAMM</name>
<dbReference type="PROSITE" id="PS51459">
    <property type="entry name" value="FIDO"/>
    <property type="match status" value="1"/>
</dbReference>
<dbReference type="Proteomes" id="UP000285310">
    <property type="component" value="Unassembled WGS sequence"/>
</dbReference>
<feature type="binding site" evidence="1">
    <location>
        <begin position="199"/>
        <end position="206"/>
    </location>
    <ligand>
        <name>ATP</name>
        <dbReference type="ChEBI" id="CHEBI:30616"/>
    </ligand>
</feature>